<dbReference type="EMBL" id="CP157484">
    <property type="protein sequence ID" value="XBO39929.1"/>
    <property type="molecule type" value="Genomic_DNA"/>
</dbReference>
<organism evidence="3">
    <name type="scientific">Alsobacter sp. KACC 23698</name>
    <dbReference type="NCBI Taxonomy" id="3149229"/>
    <lineage>
        <taxon>Bacteria</taxon>
        <taxon>Pseudomonadati</taxon>
        <taxon>Pseudomonadota</taxon>
        <taxon>Alphaproteobacteria</taxon>
        <taxon>Hyphomicrobiales</taxon>
        <taxon>Alsobacteraceae</taxon>
        <taxon>Alsobacter</taxon>
    </lineage>
</organism>
<name>A0AAU7JIN5_9HYPH</name>
<feature type="region of interest" description="Disordered" evidence="1">
    <location>
        <begin position="76"/>
        <end position="95"/>
    </location>
</feature>
<evidence type="ECO:0000313" key="3">
    <source>
        <dbReference type="EMBL" id="XBO39929.1"/>
    </source>
</evidence>
<dbReference type="InterPro" id="IPR010982">
    <property type="entry name" value="Lambda_DNA-bd_dom_sf"/>
</dbReference>
<dbReference type="AlphaFoldDB" id="A0AAU7JIN5"/>
<dbReference type="CDD" id="cd00093">
    <property type="entry name" value="HTH_XRE"/>
    <property type="match status" value="1"/>
</dbReference>
<accession>A0AAU7JIN5</accession>
<dbReference type="SUPFAM" id="SSF47413">
    <property type="entry name" value="lambda repressor-like DNA-binding domains"/>
    <property type="match status" value="1"/>
</dbReference>
<sequence length="95" mass="9857">MFTGNQIWAARVLAGLSREDAAERAGISLEALGEIEAQGGATLSPDAAAARRLVEALDAAGVEFLGENGPGVRLRPVGVRDEGMRPENLNAENDG</sequence>
<dbReference type="Pfam" id="PF01381">
    <property type="entry name" value="HTH_3"/>
    <property type="match status" value="1"/>
</dbReference>
<gene>
    <name evidence="3" type="ORF">ABEG18_03870</name>
</gene>
<dbReference type="PROSITE" id="PS50943">
    <property type="entry name" value="HTH_CROC1"/>
    <property type="match status" value="1"/>
</dbReference>
<feature type="domain" description="HTH cro/C1-type" evidence="2">
    <location>
        <begin position="7"/>
        <end position="64"/>
    </location>
</feature>
<protein>
    <submittedName>
        <fullName evidence="3">Helix-turn-helix transcriptional regulator</fullName>
    </submittedName>
</protein>
<dbReference type="InterPro" id="IPR001387">
    <property type="entry name" value="Cro/C1-type_HTH"/>
</dbReference>
<dbReference type="SMART" id="SM00530">
    <property type="entry name" value="HTH_XRE"/>
    <property type="match status" value="1"/>
</dbReference>
<dbReference type="RefSeq" id="WP_406856781.1">
    <property type="nucleotide sequence ID" value="NZ_CP157484.1"/>
</dbReference>
<dbReference type="Gene3D" id="1.10.260.40">
    <property type="entry name" value="lambda repressor-like DNA-binding domains"/>
    <property type="match status" value="1"/>
</dbReference>
<reference evidence="3" key="1">
    <citation type="submission" date="2024-05" db="EMBL/GenBank/DDBJ databases">
        <authorList>
            <person name="Kim S."/>
            <person name="Heo J."/>
            <person name="Choi H."/>
            <person name="Choi Y."/>
            <person name="Kwon S.-W."/>
            <person name="Kim Y."/>
        </authorList>
    </citation>
    <scope>NUCLEOTIDE SEQUENCE</scope>
    <source>
        <strain evidence="3">KACC 23698</strain>
    </source>
</reference>
<proteinExistence type="predicted"/>
<evidence type="ECO:0000259" key="2">
    <source>
        <dbReference type="PROSITE" id="PS50943"/>
    </source>
</evidence>
<dbReference type="GO" id="GO:0003677">
    <property type="term" value="F:DNA binding"/>
    <property type="evidence" value="ECO:0007669"/>
    <property type="project" value="InterPro"/>
</dbReference>
<evidence type="ECO:0000256" key="1">
    <source>
        <dbReference type="SAM" id="MobiDB-lite"/>
    </source>
</evidence>